<dbReference type="GO" id="GO:0008270">
    <property type="term" value="F:zinc ion binding"/>
    <property type="evidence" value="ECO:0007669"/>
    <property type="project" value="UniProtKB-KW"/>
</dbReference>
<dbReference type="CDD" id="cd16449">
    <property type="entry name" value="RING-HC"/>
    <property type="match status" value="1"/>
</dbReference>
<dbReference type="Gene3D" id="3.30.1370.210">
    <property type="match status" value="2"/>
</dbReference>
<feature type="domain" description="RING-type" evidence="8">
    <location>
        <begin position="1268"/>
        <end position="1316"/>
    </location>
</feature>
<keyword evidence="2 6" id="KW-0863">Zinc-finger</keyword>
<dbReference type="Gene3D" id="3.30.40.10">
    <property type="entry name" value="Zinc/RING finger domain, C3HC4 (zinc finger)"/>
    <property type="match status" value="1"/>
</dbReference>
<feature type="compositionally biased region" description="Low complexity" evidence="7">
    <location>
        <begin position="163"/>
        <end position="178"/>
    </location>
</feature>
<evidence type="ECO:0000256" key="6">
    <source>
        <dbReference type="PROSITE-ProRule" id="PRU00723"/>
    </source>
</evidence>
<evidence type="ECO:0000256" key="5">
    <source>
        <dbReference type="PROSITE-ProRule" id="PRU00176"/>
    </source>
</evidence>
<evidence type="ECO:0000256" key="1">
    <source>
        <dbReference type="ARBA" id="ARBA00022723"/>
    </source>
</evidence>
<dbReference type="SMART" id="SM00360">
    <property type="entry name" value="RRM"/>
    <property type="match status" value="2"/>
</dbReference>
<feature type="domain" description="C3H1-type" evidence="10">
    <location>
        <begin position="402"/>
        <end position="429"/>
    </location>
</feature>
<dbReference type="PROSITE" id="PS50103">
    <property type="entry name" value="ZF_C3H1"/>
    <property type="match status" value="6"/>
</dbReference>
<dbReference type="GO" id="GO:0061630">
    <property type="term" value="F:ubiquitin protein ligase activity"/>
    <property type="evidence" value="ECO:0007669"/>
    <property type="project" value="UniProtKB-EC"/>
</dbReference>
<feature type="region of interest" description="Disordered" evidence="7">
    <location>
        <begin position="429"/>
        <end position="456"/>
    </location>
</feature>
<dbReference type="PROSITE" id="PS00518">
    <property type="entry name" value="ZF_RING_1"/>
    <property type="match status" value="1"/>
</dbReference>
<keyword evidence="12" id="KW-1185">Reference proteome</keyword>
<dbReference type="CDD" id="cd00590">
    <property type="entry name" value="RRM_SF"/>
    <property type="match status" value="1"/>
</dbReference>
<evidence type="ECO:0000256" key="3">
    <source>
        <dbReference type="ARBA" id="ARBA00022786"/>
    </source>
</evidence>
<dbReference type="SMART" id="SM00356">
    <property type="entry name" value="ZnF_C3H1"/>
    <property type="match status" value="7"/>
</dbReference>
<feature type="zinc finger region" description="C3H1-type" evidence="6">
    <location>
        <begin position="9"/>
        <end position="36"/>
    </location>
</feature>
<feature type="compositionally biased region" description="Acidic residues" evidence="7">
    <location>
        <begin position="706"/>
        <end position="721"/>
    </location>
</feature>
<feature type="zinc finger region" description="C3H1-type" evidence="6">
    <location>
        <begin position="665"/>
        <end position="692"/>
    </location>
</feature>
<feature type="compositionally biased region" description="Basic and acidic residues" evidence="7">
    <location>
        <begin position="106"/>
        <end position="115"/>
    </location>
</feature>
<dbReference type="Pfam" id="PF18044">
    <property type="entry name" value="zf-CCCH_4"/>
    <property type="match status" value="1"/>
</dbReference>
<evidence type="ECO:0008006" key="13">
    <source>
        <dbReference type="Google" id="ProtNLM"/>
    </source>
</evidence>
<feature type="zinc finger region" description="C3H1-type" evidence="6">
    <location>
        <begin position="587"/>
        <end position="614"/>
    </location>
</feature>
<feature type="region of interest" description="Disordered" evidence="7">
    <location>
        <begin position="491"/>
        <end position="519"/>
    </location>
</feature>
<feature type="region of interest" description="Disordered" evidence="7">
    <location>
        <begin position="361"/>
        <end position="404"/>
    </location>
</feature>
<dbReference type="Pfam" id="PF00642">
    <property type="entry name" value="zf-CCCH"/>
    <property type="match status" value="1"/>
</dbReference>
<feature type="compositionally biased region" description="Low complexity" evidence="7">
    <location>
        <begin position="722"/>
        <end position="735"/>
    </location>
</feature>
<feature type="domain" description="C3H1-type" evidence="10">
    <location>
        <begin position="460"/>
        <end position="487"/>
    </location>
</feature>
<dbReference type="InterPro" id="IPR036855">
    <property type="entry name" value="Znf_CCCH_sf"/>
</dbReference>
<feature type="domain" description="C3H1-type" evidence="10">
    <location>
        <begin position="587"/>
        <end position="614"/>
    </location>
</feature>
<feature type="compositionally biased region" description="Acidic residues" evidence="7">
    <location>
        <begin position="736"/>
        <end position="745"/>
    </location>
</feature>
<dbReference type="Proteomes" id="UP000724874">
    <property type="component" value="Unassembled WGS sequence"/>
</dbReference>
<feature type="compositionally biased region" description="Basic and acidic residues" evidence="7">
    <location>
        <begin position="634"/>
        <end position="647"/>
    </location>
</feature>
<feature type="domain" description="C3H1-type" evidence="10">
    <location>
        <begin position="665"/>
        <end position="692"/>
    </location>
</feature>
<dbReference type="Pfam" id="PF14608">
    <property type="entry name" value="zf-CCCH_2"/>
    <property type="match status" value="5"/>
</dbReference>
<dbReference type="OrthoDB" id="2129491at2759"/>
<feature type="zinc finger region" description="C3H1-type" evidence="6">
    <location>
        <begin position="402"/>
        <end position="429"/>
    </location>
</feature>
<feature type="compositionally biased region" description="Basic and acidic residues" evidence="7">
    <location>
        <begin position="206"/>
        <end position="218"/>
    </location>
</feature>
<dbReference type="Gene3D" id="4.10.1000.10">
    <property type="entry name" value="Zinc finger, CCCH-type"/>
    <property type="match status" value="1"/>
</dbReference>
<dbReference type="InterPro" id="IPR012677">
    <property type="entry name" value="Nucleotide-bd_a/b_plait_sf"/>
</dbReference>
<evidence type="ECO:0000313" key="12">
    <source>
        <dbReference type="Proteomes" id="UP000724874"/>
    </source>
</evidence>
<dbReference type="EMBL" id="JADNYJ010000009">
    <property type="protein sequence ID" value="KAF8909391.1"/>
    <property type="molecule type" value="Genomic_DNA"/>
</dbReference>
<protein>
    <recommendedName>
        <fullName evidence="13">RING-type E3 ubiquitin transferase</fullName>
    </recommendedName>
</protein>
<feature type="zinc finger region" description="C3H1-type" evidence="6">
    <location>
        <begin position="460"/>
        <end position="487"/>
    </location>
</feature>
<dbReference type="Pfam" id="PF00097">
    <property type="entry name" value="zf-C3HC4"/>
    <property type="match status" value="1"/>
</dbReference>
<feature type="domain" description="RRM" evidence="9">
    <location>
        <begin position="809"/>
        <end position="883"/>
    </location>
</feature>
<comment type="caution">
    <text evidence="11">The sequence shown here is derived from an EMBL/GenBank/DDBJ whole genome shotgun (WGS) entry which is preliminary data.</text>
</comment>
<dbReference type="InterPro" id="IPR018957">
    <property type="entry name" value="Znf_C3HC4_RING-type"/>
</dbReference>
<evidence type="ECO:0000313" key="11">
    <source>
        <dbReference type="EMBL" id="KAF8909391.1"/>
    </source>
</evidence>
<dbReference type="SUPFAM" id="SSF57850">
    <property type="entry name" value="RING/U-box"/>
    <property type="match status" value="1"/>
</dbReference>
<feature type="domain" description="C3H1-type" evidence="10">
    <location>
        <begin position="9"/>
        <end position="36"/>
    </location>
</feature>
<feature type="region of interest" description="Disordered" evidence="7">
    <location>
        <begin position="611"/>
        <end position="667"/>
    </location>
</feature>
<proteinExistence type="predicted"/>
<dbReference type="Pfam" id="PF01485">
    <property type="entry name" value="IBR"/>
    <property type="match status" value="1"/>
</dbReference>
<evidence type="ECO:0000256" key="7">
    <source>
        <dbReference type="SAM" id="MobiDB-lite"/>
    </source>
</evidence>
<feature type="compositionally biased region" description="Basic and acidic residues" evidence="7">
    <location>
        <begin position="50"/>
        <end position="71"/>
    </location>
</feature>
<dbReference type="PANTHER" id="PTHR36886:SF3">
    <property type="entry name" value="PROTEIN FRIGIDA-ESSENTIAL 1"/>
    <property type="match status" value="1"/>
</dbReference>
<dbReference type="SUPFAM" id="SSF54928">
    <property type="entry name" value="RNA-binding domain, RBD"/>
    <property type="match status" value="2"/>
</dbReference>
<dbReference type="InterPro" id="IPR017907">
    <property type="entry name" value="Znf_RING_CS"/>
</dbReference>
<evidence type="ECO:0000259" key="9">
    <source>
        <dbReference type="PROSITE" id="PS50102"/>
    </source>
</evidence>
<dbReference type="GO" id="GO:0003723">
    <property type="term" value="F:RNA binding"/>
    <property type="evidence" value="ECO:0007669"/>
    <property type="project" value="UniProtKB-UniRule"/>
</dbReference>
<evidence type="ECO:0000259" key="8">
    <source>
        <dbReference type="PROSITE" id="PS50089"/>
    </source>
</evidence>
<dbReference type="PANTHER" id="PTHR36886">
    <property type="entry name" value="PROTEIN FRIGIDA-ESSENTIAL 1"/>
    <property type="match status" value="1"/>
</dbReference>
<dbReference type="PROSITE" id="PS50089">
    <property type="entry name" value="ZF_RING_2"/>
    <property type="match status" value="1"/>
</dbReference>
<feature type="compositionally biased region" description="Acidic residues" evidence="7">
    <location>
        <begin position="225"/>
        <end position="240"/>
    </location>
</feature>
<reference evidence="11" key="1">
    <citation type="submission" date="2020-11" db="EMBL/GenBank/DDBJ databases">
        <authorList>
            <consortium name="DOE Joint Genome Institute"/>
            <person name="Ahrendt S."/>
            <person name="Riley R."/>
            <person name="Andreopoulos W."/>
            <person name="LaButti K."/>
            <person name="Pangilinan J."/>
            <person name="Ruiz-duenas F.J."/>
            <person name="Barrasa J.M."/>
            <person name="Sanchez-Garcia M."/>
            <person name="Camarero S."/>
            <person name="Miyauchi S."/>
            <person name="Serrano A."/>
            <person name="Linde D."/>
            <person name="Babiker R."/>
            <person name="Drula E."/>
            <person name="Ayuso-Fernandez I."/>
            <person name="Pacheco R."/>
            <person name="Padilla G."/>
            <person name="Ferreira P."/>
            <person name="Barriuso J."/>
            <person name="Kellner H."/>
            <person name="Castanera R."/>
            <person name="Alfaro M."/>
            <person name="Ramirez L."/>
            <person name="Pisabarro A.G."/>
            <person name="Kuo A."/>
            <person name="Tritt A."/>
            <person name="Lipzen A."/>
            <person name="He G."/>
            <person name="Yan M."/>
            <person name="Ng V."/>
            <person name="Cullen D."/>
            <person name="Martin F."/>
            <person name="Rosso M.-N."/>
            <person name="Henrissat B."/>
            <person name="Hibbett D."/>
            <person name="Martinez A.T."/>
            <person name="Grigoriev I.V."/>
        </authorList>
    </citation>
    <scope>NUCLEOTIDE SEQUENCE</scope>
    <source>
        <strain evidence="11">AH 44721</strain>
    </source>
</reference>
<dbReference type="InterPro" id="IPR052650">
    <property type="entry name" value="Zinc_finger_CCCH"/>
</dbReference>
<keyword evidence="5" id="KW-0694">RNA-binding</keyword>
<feature type="compositionally biased region" description="Basic and acidic residues" evidence="7">
    <location>
        <begin position="557"/>
        <end position="567"/>
    </location>
</feature>
<dbReference type="CDD" id="cd20335">
    <property type="entry name" value="BRcat_RBR"/>
    <property type="match status" value="1"/>
</dbReference>
<evidence type="ECO:0000256" key="4">
    <source>
        <dbReference type="ARBA" id="ARBA00022833"/>
    </source>
</evidence>
<dbReference type="InterPro" id="IPR000571">
    <property type="entry name" value="Znf_CCCH"/>
</dbReference>
<feature type="region of interest" description="Disordered" evidence="7">
    <location>
        <begin position="26"/>
        <end position="294"/>
    </location>
</feature>
<name>A0A9P5NWT2_GYMJU</name>
<feature type="compositionally biased region" description="Polar residues" evidence="7">
    <location>
        <begin position="648"/>
        <end position="665"/>
    </location>
</feature>
<dbReference type="Pfam" id="PF00076">
    <property type="entry name" value="RRM_1"/>
    <property type="match status" value="1"/>
</dbReference>
<sequence length="1405" mass="155953">MNLVFGQKSSRRPPCKYFLQGKCVYGDKCSNAHDTPRSTSRNSKAKKKKESSSESDNHAAAEPEPQNDDRWNSQGPGWEPFGDSANSSKEQTENDKSPCLFGSDCKNIDDCDFSHPDPSTSTKKSANDEAAGGHKATVPEYLPTQRDAKSDKNPGQSAYTLKASDQQASAPPSVAPAQKRGQSIPSDRDYNSHAQDLEDDHEDMEYERQDNTSGRDDSGWGGQQEESDVEGLWGDDADDEPAQRTSRVEQKSKSPRDYDEGVGGTRDSSASPSPHTRRLKRPEQSSSPSETKYPHISQVQIHWSQFADPHADAEIPFCKLHAQGQCMRGEECKFRHSVTVEEYTLLFRDQQPNLWTLKRDTKAAAQPARPARRPIPEKPASIDEQIQSPAVQEPPPTRSAIPPTARECTFYPLGKCRNGDMCPYRHVNPPERPHEVAPDTAHLQSDQDNWGSGGNSGVVKSRKPCVYFTTRGYCQRGDSCHFLHGDANPDRNYPSSGVSGPASSGNENANNGDDDGWGASWDPIGEDTQPAVVVNWEDTVDNSGWNHVTEPAVQPVEHSEPATEDSKAPVWGKWPPEEDSSSHAPWAVPSVPCPYFAKGNCRKGNACNMLHDTPKRGSRPSHPENRSSSSVAPKDPEHANVADEIDKSWSQPWPTEGESSLSKPTKINAPCKDYGEGHCKYGDGCRYLHIIVPEPSGQQEGKGEGEGVETEEGGEEEDEQEQLPPSEQIPSVASDDSVDSEEVEEPSSGIPAVSEIEEAPSQRVDSAPEPALAPIVFNHPHVQKLMMNCEVTFGSDITPSHIKPLPDTTDLLLSGLPLQVSPEDIRTLADPYGKIEEISSVDDTGTQTILVKFAEMVQAVNAFKHLNSRTFQSTVIAASLRSQVHYSLSSPGQNLVLKVTWPKPRVYAWSHYQTVSKAKTEANKLNNAMFRGRKIKAEFITPLRNQRNPYSVIKLDLLPLDVTKADIEDLCKDPALITVNRPTYTDDPVDLIRSSLATFGGLQSFDILPENDMLSTCTAFATFKTEQMAEAARDSLDNCKQEFLGQESLIVRSAHFSRYRITLEQFEAVKNELDALTEKCAKKCTIQCNDHRLNKNVKYVYIFALLEHEQTFTDLNAELWQLLHGAVLKESDGSDVWDDYFDVSSSAKALKQYSTDTNTLIFCDHRMKQLRLFGSKNDQEQAHKMIRKLLSKVHSQRHELELPRPKLHHLINGTLTTLQVDIGINKVSLDAVNSKLIVRGSADDVSKAELAIEALSPEIENLGIYEACQICEHAPIKPITLSCHHKYCHNCLEFAIRQTGHGPFRCVSNQQGRQCPAYVPYVILSDILPAKEEENVLRSSFVAHVLSRSDEFFFCPSSNCKAVYRSGEEGINLMCKLCLAEICTYCRCFAHPRLDCPERSVLYSS</sequence>
<accession>A0A9P5NWT2</accession>
<dbReference type="InterPro" id="IPR001841">
    <property type="entry name" value="Znf_RING"/>
</dbReference>
<feature type="compositionally biased region" description="Basic and acidic residues" evidence="7">
    <location>
        <begin position="246"/>
        <end position="259"/>
    </location>
</feature>
<feature type="region of interest" description="Disordered" evidence="7">
    <location>
        <begin position="693"/>
        <end position="766"/>
    </location>
</feature>
<evidence type="ECO:0000256" key="2">
    <source>
        <dbReference type="ARBA" id="ARBA00022771"/>
    </source>
</evidence>
<dbReference type="InterPro" id="IPR013083">
    <property type="entry name" value="Znf_RING/FYVE/PHD"/>
</dbReference>
<evidence type="ECO:0000259" key="10">
    <source>
        <dbReference type="PROSITE" id="PS50103"/>
    </source>
</evidence>
<feature type="zinc finger region" description="C3H1-type" evidence="6">
    <location>
        <begin position="312"/>
        <end position="339"/>
    </location>
</feature>
<dbReference type="PROSITE" id="PS50102">
    <property type="entry name" value="RRM"/>
    <property type="match status" value="1"/>
</dbReference>
<feature type="domain" description="C3H1-type" evidence="10">
    <location>
        <begin position="312"/>
        <end position="339"/>
    </location>
</feature>
<dbReference type="InterPro" id="IPR000504">
    <property type="entry name" value="RRM_dom"/>
</dbReference>
<feature type="region of interest" description="Disordered" evidence="7">
    <location>
        <begin position="554"/>
        <end position="584"/>
    </location>
</feature>
<dbReference type="InterPro" id="IPR035979">
    <property type="entry name" value="RBD_domain_sf"/>
</dbReference>
<dbReference type="SUPFAM" id="SSF90229">
    <property type="entry name" value="CCCH zinc finger"/>
    <property type="match status" value="2"/>
</dbReference>
<feature type="compositionally biased region" description="Low complexity" evidence="7">
    <location>
        <begin position="494"/>
        <end position="519"/>
    </location>
</feature>
<gene>
    <name evidence="11" type="ORF">CPB84DRAFT_1516020</name>
</gene>
<dbReference type="InterPro" id="IPR041367">
    <property type="entry name" value="Znf-CCCH_4"/>
</dbReference>
<dbReference type="InterPro" id="IPR002867">
    <property type="entry name" value="IBR_dom"/>
</dbReference>
<keyword evidence="4 6" id="KW-0862">Zinc</keyword>
<dbReference type="Gene3D" id="3.30.70.330">
    <property type="match status" value="1"/>
</dbReference>
<keyword evidence="3" id="KW-0833">Ubl conjugation pathway</keyword>
<organism evidence="11 12">
    <name type="scientific">Gymnopilus junonius</name>
    <name type="common">Spectacular rustgill mushroom</name>
    <name type="synonym">Gymnopilus spectabilis subsp. junonius</name>
    <dbReference type="NCBI Taxonomy" id="109634"/>
    <lineage>
        <taxon>Eukaryota</taxon>
        <taxon>Fungi</taxon>
        <taxon>Dikarya</taxon>
        <taxon>Basidiomycota</taxon>
        <taxon>Agaricomycotina</taxon>
        <taxon>Agaricomycetes</taxon>
        <taxon>Agaricomycetidae</taxon>
        <taxon>Agaricales</taxon>
        <taxon>Agaricineae</taxon>
        <taxon>Hymenogastraceae</taxon>
        <taxon>Gymnopilus</taxon>
    </lineage>
</organism>
<keyword evidence="1 6" id="KW-0479">Metal-binding</keyword>